<evidence type="ECO:0008006" key="5">
    <source>
        <dbReference type="Google" id="ProtNLM"/>
    </source>
</evidence>
<reference evidence="3" key="1">
    <citation type="submission" date="2022-07" db="EMBL/GenBank/DDBJ databases">
        <title>Phylogenomic reconstructions and comparative analyses of Kickxellomycotina fungi.</title>
        <authorList>
            <person name="Reynolds N.K."/>
            <person name="Stajich J.E."/>
            <person name="Barry K."/>
            <person name="Grigoriev I.V."/>
            <person name="Crous P."/>
            <person name="Smith M.E."/>
        </authorList>
    </citation>
    <scope>NUCLEOTIDE SEQUENCE</scope>
    <source>
        <strain evidence="3">BCRC 34381</strain>
    </source>
</reference>
<evidence type="ECO:0000256" key="2">
    <source>
        <dbReference type="SAM" id="SignalP"/>
    </source>
</evidence>
<feature type="region of interest" description="Disordered" evidence="1">
    <location>
        <begin position="98"/>
        <end position="147"/>
    </location>
</feature>
<dbReference type="EMBL" id="JANBOI010000009">
    <property type="protein sequence ID" value="KAJ1735879.1"/>
    <property type="molecule type" value="Genomic_DNA"/>
</dbReference>
<feature type="chain" id="PRO_5040868279" description="Extracellular membrane protein CFEM domain-containing protein" evidence="2">
    <location>
        <begin position="26"/>
        <end position="177"/>
    </location>
</feature>
<accession>A0A9W7YBZ1</accession>
<evidence type="ECO:0000256" key="1">
    <source>
        <dbReference type="SAM" id="MobiDB-lite"/>
    </source>
</evidence>
<evidence type="ECO:0000313" key="4">
    <source>
        <dbReference type="Proteomes" id="UP001143981"/>
    </source>
</evidence>
<protein>
    <recommendedName>
        <fullName evidence="5">Extracellular membrane protein CFEM domain-containing protein</fullName>
    </recommendedName>
</protein>
<feature type="compositionally biased region" description="Basic and acidic residues" evidence="1">
    <location>
        <begin position="133"/>
        <end position="145"/>
    </location>
</feature>
<feature type="compositionally biased region" description="Basic and acidic residues" evidence="1">
    <location>
        <begin position="112"/>
        <end position="121"/>
    </location>
</feature>
<dbReference type="OrthoDB" id="5579749at2759"/>
<gene>
    <name evidence="3" type="ORF">LPJ61_000323</name>
</gene>
<keyword evidence="4" id="KW-1185">Reference proteome</keyword>
<feature type="signal peptide" evidence="2">
    <location>
        <begin position="1"/>
        <end position="25"/>
    </location>
</feature>
<dbReference type="AlphaFoldDB" id="A0A9W7YBZ1"/>
<organism evidence="3 4">
    <name type="scientific">Coemansia biformis</name>
    <dbReference type="NCBI Taxonomy" id="1286918"/>
    <lineage>
        <taxon>Eukaryota</taxon>
        <taxon>Fungi</taxon>
        <taxon>Fungi incertae sedis</taxon>
        <taxon>Zoopagomycota</taxon>
        <taxon>Kickxellomycotina</taxon>
        <taxon>Kickxellomycetes</taxon>
        <taxon>Kickxellales</taxon>
        <taxon>Kickxellaceae</taxon>
        <taxon>Coemansia</taxon>
    </lineage>
</organism>
<sequence>MTNIGIATVAAGGIVWLALAGVVLGGCESPASFKICLAQTQAEVDICGINMTCKCERQASVVRCYEKCGDDKYYRRLKLGEKGQQQIYCSQRRSDEPVDLPIIAADSGPAEPAKRKDEKPKSTPPPPPAAARSAERRSSRSDRDMATTLAADMDGAAAAAAAIRVHLLAALALAAAL</sequence>
<dbReference type="Proteomes" id="UP001143981">
    <property type="component" value="Unassembled WGS sequence"/>
</dbReference>
<proteinExistence type="predicted"/>
<evidence type="ECO:0000313" key="3">
    <source>
        <dbReference type="EMBL" id="KAJ1735879.1"/>
    </source>
</evidence>
<comment type="caution">
    <text evidence="3">The sequence shown here is derived from an EMBL/GenBank/DDBJ whole genome shotgun (WGS) entry which is preliminary data.</text>
</comment>
<keyword evidence="2" id="KW-0732">Signal</keyword>
<name>A0A9W7YBZ1_9FUNG</name>